<dbReference type="SUPFAM" id="SSF48366">
    <property type="entry name" value="Ras GEF"/>
    <property type="match status" value="2"/>
</dbReference>
<accession>A0A164PLY9</accession>
<protein>
    <recommendedName>
        <fullName evidence="9">Rho GTPase activation protein</fullName>
    </recommendedName>
</protein>
<dbReference type="SMART" id="SM00147">
    <property type="entry name" value="RasGEF"/>
    <property type="match status" value="1"/>
</dbReference>
<dbReference type="Gene3D" id="1.10.555.10">
    <property type="entry name" value="Rho GTPase activation protein"/>
    <property type="match status" value="1"/>
</dbReference>
<evidence type="ECO:0000259" key="4">
    <source>
        <dbReference type="PROSITE" id="PS50003"/>
    </source>
</evidence>
<evidence type="ECO:0000313" key="7">
    <source>
        <dbReference type="EMBL" id="KZS88862.1"/>
    </source>
</evidence>
<feature type="region of interest" description="Disordered" evidence="3">
    <location>
        <begin position="838"/>
        <end position="866"/>
    </location>
</feature>
<organism evidence="7 8">
    <name type="scientific">Sistotremastrum niveocremeum HHB9708</name>
    <dbReference type="NCBI Taxonomy" id="1314777"/>
    <lineage>
        <taxon>Eukaryota</taxon>
        <taxon>Fungi</taxon>
        <taxon>Dikarya</taxon>
        <taxon>Basidiomycota</taxon>
        <taxon>Agaricomycotina</taxon>
        <taxon>Agaricomycetes</taxon>
        <taxon>Sistotremastrales</taxon>
        <taxon>Sistotremastraceae</taxon>
        <taxon>Sertulicium</taxon>
        <taxon>Sertulicium niveocremeum</taxon>
    </lineage>
</organism>
<dbReference type="EMBL" id="KV419432">
    <property type="protein sequence ID" value="KZS88862.1"/>
    <property type="molecule type" value="Genomic_DNA"/>
</dbReference>
<evidence type="ECO:0008006" key="9">
    <source>
        <dbReference type="Google" id="ProtNLM"/>
    </source>
</evidence>
<feature type="domain" description="N-terminal Ras-GEF" evidence="5">
    <location>
        <begin position="977"/>
        <end position="1127"/>
    </location>
</feature>
<evidence type="ECO:0000259" key="6">
    <source>
        <dbReference type="PROSITE" id="PS50238"/>
    </source>
</evidence>
<dbReference type="InterPro" id="IPR001849">
    <property type="entry name" value="PH_domain"/>
</dbReference>
<dbReference type="PROSITE" id="PS50003">
    <property type="entry name" value="PH_DOMAIN"/>
    <property type="match status" value="1"/>
</dbReference>
<dbReference type="Pfam" id="PF00617">
    <property type="entry name" value="RasGEF"/>
    <property type="match status" value="1"/>
</dbReference>
<dbReference type="PROSITE" id="PS50212">
    <property type="entry name" value="RASGEF_NTER"/>
    <property type="match status" value="1"/>
</dbReference>
<gene>
    <name evidence="7" type="ORF">SISNIDRAFT_489707</name>
</gene>
<feature type="region of interest" description="Disordered" evidence="3">
    <location>
        <begin position="1137"/>
        <end position="1167"/>
    </location>
</feature>
<evidence type="ECO:0000256" key="1">
    <source>
        <dbReference type="ARBA" id="ARBA00022468"/>
    </source>
</evidence>
<keyword evidence="8" id="KW-1185">Reference proteome</keyword>
<dbReference type="Gene3D" id="1.20.870.10">
    <property type="entry name" value="Son of sevenless (SoS) protein Chain: S domain 1"/>
    <property type="match status" value="1"/>
</dbReference>
<dbReference type="STRING" id="1314777.A0A164PLY9"/>
<feature type="region of interest" description="Disordered" evidence="3">
    <location>
        <begin position="439"/>
        <end position="460"/>
    </location>
</feature>
<reference evidence="7 8" key="1">
    <citation type="journal article" date="2016" name="Mol. Biol. Evol.">
        <title>Comparative Genomics of Early-Diverging Mushroom-Forming Fungi Provides Insights into the Origins of Lignocellulose Decay Capabilities.</title>
        <authorList>
            <person name="Nagy L.G."/>
            <person name="Riley R."/>
            <person name="Tritt A."/>
            <person name="Adam C."/>
            <person name="Daum C."/>
            <person name="Floudas D."/>
            <person name="Sun H."/>
            <person name="Yadav J.S."/>
            <person name="Pangilinan J."/>
            <person name="Larsson K.H."/>
            <person name="Matsuura K."/>
            <person name="Barry K."/>
            <person name="Labutti K."/>
            <person name="Kuo R."/>
            <person name="Ohm R.A."/>
            <person name="Bhattacharya S.S."/>
            <person name="Shirouzu T."/>
            <person name="Yoshinaga Y."/>
            <person name="Martin F.M."/>
            <person name="Grigoriev I.V."/>
            <person name="Hibbett D.S."/>
        </authorList>
    </citation>
    <scope>NUCLEOTIDE SEQUENCE [LARGE SCALE GENOMIC DNA]</scope>
    <source>
        <strain evidence="7 8">HHB9708</strain>
    </source>
</reference>
<dbReference type="GO" id="GO:0005737">
    <property type="term" value="C:cytoplasm"/>
    <property type="evidence" value="ECO:0007669"/>
    <property type="project" value="TreeGrafter"/>
</dbReference>
<dbReference type="SMART" id="SM00324">
    <property type="entry name" value="RhoGAP"/>
    <property type="match status" value="1"/>
</dbReference>
<evidence type="ECO:0000256" key="3">
    <source>
        <dbReference type="SAM" id="MobiDB-lite"/>
    </source>
</evidence>
<dbReference type="InterPro" id="IPR023578">
    <property type="entry name" value="Ras_GEF_dom_sf"/>
</dbReference>
<dbReference type="GO" id="GO:0005085">
    <property type="term" value="F:guanyl-nucleotide exchange factor activity"/>
    <property type="evidence" value="ECO:0007669"/>
    <property type="project" value="UniProtKB-KW"/>
</dbReference>
<evidence type="ECO:0000259" key="5">
    <source>
        <dbReference type="PROSITE" id="PS50212"/>
    </source>
</evidence>
<evidence type="ECO:0000256" key="2">
    <source>
        <dbReference type="PROSITE-ProRule" id="PRU00135"/>
    </source>
</evidence>
<dbReference type="InterPro" id="IPR036964">
    <property type="entry name" value="RASGEF_cat_dom_sf"/>
</dbReference>
<feature type="compositionally biased region" description="Low complexity" evidence="3">
    <location>
        <begin position="112"/>
        <end position="127"/>
    </location>
</feature>
<feature type="region of interest" description="Disordered" evidence="3">
    <location>
        <begin position="472"/>
        <end position="512"/>
    </location>
</feature>
<feature type="region of interest" description="Disordered" evidence="3">
    <location>
        <begin position="1"/>
        <end position="217"/>
    </location>
</feature>
<feature type="domain" description="Rho-GAP" evidence="6">
    <location>
        <begin position="1653"/>
        <end position="1849"/>
    </location>
</feature>
<dbReference type="PROSITE" id="PS50238">
    <property type="entry name" value="RHOGAP"/>
    <property type="match status" value="1"/>
</dbReference>
<feature type="region of interest" description="Disordered" evidence="3">
    <location>
        <begin position="1480"/>
        <end position="1518"/>
    </location>
</feature>
<dbReference type="Pfam" id="PF00620">
    <property type="entry name" value="RhoGAP"/>
    <property type="match status" value="1"/>
</dbReference>
<feature type="compositionally biased region" description="Low complexity" evidence="3">
    <location>
        <begin position="82"/>
        <end position="102"/>
    </location>
</feature>
<feature type="region of interest" description="Disordered" evidence="3">
    <location>
        <begin position="310"/>
        <end position="329"/>
    </location>
</feature>
<keyword evidence="2" id="KW-0344">Guanine-nucleotide releasing factor</keyword>
<dbReference type="PANTHER" id="PTHR23176">
    <property type="entry name" value="RHO/RAC/CDC GTPASE-ACTIVATING PROTEIN"/>
    <property type="match status" value="1"/>
</dbReference>
<feature type="compositionally biased region" description="Low complexity" evidence="3">
    <location>
        <begin position="143"/>
        <end position="158"/>
    </location>
</feature>
<feature type="compositionally biased region" description="Polar residues" evidence="3">
    <location>
        <begin position="889"/>
        <end position="920"/>
    </location>
</feature>
<dbReference type="InterPro" id="IPR008936">
    <property type="entry name" value="Rho_GTPase_activation_prot"/>
</dbReference>
<feature type="compositionally biased region" description="Low complexity" evidence="3">
    <location>
        <begin position="178"/>
        <end position="192"/>
    </location>
</feature>
<dbReference type="InterPro" id="IPR001895">
    <property type="entry name" value="RASGEF_cat_dom"/>
</dbReference>
<dbReference type="GO" id="GO:0005096">
    <property type="term" value="F:GTPase activator activity"/>
    <property type="evidence" value="ECO:0007669"/>
    <property type="project" value="UniProtKB-KW"/>
</dbReference>
<dbReference type="InterPro" id="IPR000198">
    <property type="entry name" value="RhoGAP_dom"/>
</dbReference>
<feature type="region of interest" description="Disordered" evidence="3">
    <location>
        <begin position="1880"/>
        <end position="1907"/>
    </location>
</feature>
<dbReference type="InterPro" id="IPR000651">
    <property type="entry name" value="Ras-like_Gua-exchang_fac_N"/>
</dbReference>
<feature type="domain" description="PH" evidence="4">
    <location>
        <begin position="1580"/>
        <end position="1614"/>
    </location>
</feature>
<evidence type="ECO:0000313" key="8">
    <source>
        <dbReference type="Proteomes" id="UP000076722"/>
    </source>
</evidence>
<dbReference type="CDD" id="cd00159">
    <property type="entry name" value="RhoGAP"/>
    <property type="match status" value="1"/>
</dbReference>
<dbReference type="SUPFAM" id="SSF48350">
    <property type="entry name" value="GTPase activation domain, GAP"/>
    <property type="match status" value="1"/>
</dbReference>
<keyword evidence="1" id="KW-0343">GTPase activation</keyword>
<dbReference type="InterPro" id="IPR011993">
    <property type="entry name" value="PH-like_dom_sf"/>
</dbReference>
<feature type="compositionally biased region" description="Basic and acidic residues" evidence="3">
    <location>
        <begin position="1480"/>
        <end position="1501"/>
    </location>
</feature>
<sequence>MEPRSSGGSQVQGGNVGTSASVLNLPMSGSPPYTSKAGTGDLRSISSKPYSRSVDDLSRISSLPPDPQAKFRERVQMYRQGSSQSTTTMNTMTPTPTESTQSHNYPFPPMPISITASSPPTTSSMPSLNTLPALSVNTSLQHSRSQSQNLLSPPQSSPVATRRPSFTHERTRKKSQESTGSNAFGFSFGFGSKASEETLPTGNGEHEQPEATSTDNRSSQIIHMQGFIHRLQTFSSRPLTSAAPINSNAPLSKGWKPFKTIVKGSKMYFYKPPTSAIAGGIRDLFASGLVEVVEETSDDEMVNIHPPVEKSFESARGSSNGGTPTRRRRVYWGRGTHPELVLEDNVVKRGSGEALVHELVFATTFDDRSLEGPWSSFAGAILLMLPTDAFMERGKFEGEYERCKQYYLAGLDDGEREKEEERMRWLDAEYSRLHAHNVADSQVHEPPATPKADVFSTDDLGPRKDSVMALLDSTSPQRSLPLSSSVLGASVTDSPSPSFRSSIEPPGGRPEPLSIDDILRLDVRTIAASLASIHTKDVNSLSNASSSQILNALTLAAGGEAVDTADSRRAVAISEFVGTEEHPHWLSRFILQGLLMHGSSINASISKTHIRASLITKWIRVADLCRENGDAASWHAIQAALCCSSIARMEKSWRRVDEALELRVRTWAMGREECLPIVSCWFDTHIQDQTKNLIKECEREDGAYNVEAMHAIAARVQEISEAAKRCSQKTAQDHNSETIKLAHMFEELRELPEPGNPHLDMFHALSLAAEPRLRGRFAPYFWRTATHSASHPLVPVLFPEPLPTIALLDRDQILMGKGEALEDTSTFEDDLTRILQIRGAGEGGRQRESRNSLGSGNAVTSEPQLGGTVIPVFDGDLLLLVESRSVPTSNERQMNFAVNSRPISTATSGSRPASQLTENGSSEKKLGRTPSLRVTSRAGSNLERKPSLARRSSLPAIPAPTSSFPIPEDSPPAATALRVIVKAGTLDRLVDLLVYGLDGVRVSISDDNGESPLGGTSRPLKVDKQDFANIWWNAFRTFVTPLVFFELLRKRYLAATSRKAVEITAPSQSKSNVIKTLTDWLETGGGSQDVLDDRELFEAVQSFISTLPREDGADDRDAFVTACDALRQAFLVQSKRPKLTRPVPPNPRQGAHHAPRPQFGPKPPDIDNISAEDLVRSLNALVASAAQVEDFLVTSDLLEIQTLDKTGWFLPHDPSSHFDEVEVQTLHSILQQIEPSTMISELTQETLYKVLPPSIRSFIRAQAIISKWAIIHITAPGIGHRRQARMELLLQAIEVCRPTPDSSVPCVRSFVEAALTSAIISPESRLFQRAWCNVAAARGCQVDSLASLLAKRVNPASHTNLTTDVGWVLERMLEVISLADTLESATEGLGLINFSKRRHLCNLVISAPSEMDRSDFDRLNNMYRFISGYELDFRILQQDALRENGQLSHSQRRMQRPFQRLVVAQQDKNKRDRYLRERLLKEKRHEQQRQNQRQHDLDRAMQAKRGLPPSVKQHRSKRTMSSAFFRVMRPLSTAFISDTAQSPPRLTMAELDFAPTAKPSLVINLADAKAAVFNNPERSYTFQLDTEEGAQYLFQAVSKSEMNKWVTTVNQISRSSASKRLTYLNGAAKLGHWDQLHTRAPVSTRHPTAVFGVPLAFLLQREAGDNEIAPGAVPKIVDQCLTEIEARGLQEVGIYRIAGASSVINSLRDAFDRGDKVDLSSDRYLDINAVCDVVKAWFRQLPEALFPGAYHDVIRVMRIPDFDQRLSEVRKVVRQLPTANYDLLRRLMEHLERVTDFEEHNQMTSKALAIVFSPNVVKAPGDDLALAMANMNYTTQLVKTLITHFHVIFDEADVDQEDEEHDVDSDEPLEVVKEELDEYEAESVTSASVHHAINDHELDFEPPAVAA</sequence>
<proteinExistence type="predicted"/>
<dbReference type="GO" id="GO:0007264">
    <property type="term" value="P:small GTPase-mediated signal transduction"/>
    <property type="evidence" value="ECO:0007669"/>
    <property type="project" value="InterPro"/>
</dbReference>
<dbReference type="Proteomes" id="UP000076722">
    <property type="component" value="Unassembled WGS sequence"/>
</dbReference>
<dbReference type="Gene3D" id="1.10.840.10">
    <property type="entry name" value="Ras guanine-nucleotide exchange factors catalytic domain"/>
    <property type="match status" value="1"/>
</dbReference>
<feature type="region of interest" description="Disordered" evidence="3">
    <location>
        <begin position="889"/>
        <end position="969"/>
    </location>
</feature>
<feature type="compositionally biased region" description="Polar residues" evidence="3">
    <location>
        <begin position="851"/>
        <end position="863"/>
    </location>
</feature>
<dbReference type="OrthoDB" id="79452at2759"/>
<feature type="compositionally biased region" description="Polar residues" evidence="3">
    <location>
        <begin position="128"/>
        <end position="142"/>
    </location>
</feature>
<dbReference type="InterPro" id="IPR050729">
    <property type="entry name" value="Rho-GAP"/>
</dbReference>
<dbReference type="SUPFAM" id="SSF50729">
    <property type="entry name" value="PH domain-like"/>
    <property type="match status" value="1"/>
</dbReference>
<dbReference type="PANTHER" id="PTHR23176:SF0">
    <property type="entry name" value="RHO GTPASE ACTIVATING PROTEIN AT 19D, ISOFORM D"/>
    <property type="match status" value="1"/>
</dbReference>
<dbReference type="Gene3D" id="2.30.29.30">
    <property type="entry name" value="Pleckstrin-homology domain (PH domain)/Phosphotyrosine-binding domain (PTB)"/>
    <property type="match status" value="1"/>
</dbReference>
<name>A0A164PLY9_9AGAM</name>
<feature type="compositionally biased region" description="Polar residues" evidence="3">
    <location>
        <begin position="472"/>
        <end position="501"/>
    </location>
</feature>